<protein>
    <recommendedName>
        <fullName evidence="4">ABC transporter permease</fullName>
    </recommendedName>
</protein>
<keyword evidence="3" id="KW-1185">Reference proteome</keyword>
<accession>A0ABW5D5V3</accession>
<feature type="transmembrane region" description="Helical" evidence="1">
    <location>
        <begin position="195"/>
        <end position="216"/>
    </location>
</feature>
<keyword evidence="1" id="KW-0812">Transmembrane</keyword>
<keyword evidence="1" id="KW-0472">Membrane</keyword>
<organism evidence="2 3">
    <name type="scientific">Luteolibacter algae</name>
    <dbReference type="NCBI Taxonomy" id="454151"/>
    <lineage>
        <taxon>Bacteria</taxon>
        <taxon>Pseudomonadati</taxon>
        <taxon>Verrucomicrobiota</taxon>
        <taxon>Verrucomicrobiia</taxon>
        <taxon>Verrucomicrobiales</taxon>
        <taxon>Verrucomicrobiaceae</taxon>
        <taxon>Luteolibacter</taxon>
    </lineage>
</organism>
<feature type="transmembrane region" description="Helical" evidence="1">
    <location>
        <begin position="104"/>
        <end position="125"/>
    </location>
</feature>
<proteinExistence type="predicted"/>
<evidence type="ECO:0000313" key="3">
    <source>
        <dbReference type="Proteomes" id="UP001597375"/>
    </source>
</evidence>
<dbReference type="PANTHER" id="PTHR43471:SF10">
    <property type="entry name" value="SLL1107 PROTEIN"/>
    <property type="match status" value="1"/>
</dbReference>
<feature type="transmembrane region" description="Helical" evidence="1">
    <location>
        <begin position="24"/>
        <end position="43"/>
    </location>
</feature>
<sequence length="300" mass="33220">MPSHISRILVIAHHAFTQLVRMKVFYFLAVFAVILIASNFFNLPQHEGPESTGVNILRSIKSWSLGAMTLFSVVLSIVATALLLPKDVEDRTLYTILAKPVPRLDYLAGKLLGVLLLVFVSLALMDVLMTGILHLRTNMILEAQVAMAERRGWPAEDVLLLKKDILAQGATFSLQGAVFSVFLRASIIASMSLLISTFSSSTLFTTIISFLIYFIGHFQADARAAYFAQEAGTSDSWIAKALTLLVSLVLPDFQLFNVIDSVIEGQVLPLFILGKLTMIGVFYAVFYIIASWFIFAEKEF</sequence>
<evidence type="ECO:0000256" key="1">
    <source>
        <dbReference type="SAM" id="Phobius"/>
    </source>
</evidence>
<feature type="transmembrane region" description="Helical" evidence="1">
    <location>
        <begin position="63"/>
        <end position="84"/>
    </location>
</feature>
<evidence type="ECO:0008006" key="4">
    <source>
        <dbReference type="Google" id="ProtNLM"/>
    </source>
</evidence>
<comment type="caution">
    <text evidence="2">The sequence shown here is derived from an EMBL/GenBank/DDBJ whole genome shotgun (WGS) entry which is preliminary data.</text>
</comment>
<gene>
    <name evidence="2" type="ORF">ACFSSA_07085</name>
</gene>
<keyword evidence="1" id="KW-1133">Transmembrane helix</keyword>
<reference evidence="3" key="1">
    <citation type="journal article" date="2019" name="Int. J. Syst. Evol. Microbiol.">
        <title>The Global Catalogue of Microorganisms (GCM) 10K type strain sequencing project: providing services to taxonomists for standard genome sequencing and annotation.</title>
        <authorList>
            <consortium name="The Broad Institute Genomics Platform"/>
            <consortium name="The Broad Institute Genome Sequencing Center for Infectious Disease"/>
            <person name="Wu L."/>
            <person name="Ma J."/>
        </authorList>
    </citation>
    <scope>NUCLEOTIDE SEQUENCE [LARGE SCALE GENOMIC DNA]</scope>
    <source>
        <strain evidence="3">CGMCC 4.7106</strain>
    </source>
</reference>
<dbReference type="EMBL" id="JBHUIT010000008">
    <property type="protein sequence ID" value="MFD2256432.1"/>
    <property type="molecule type" value="Genomic_DNA"/>
</dbReference>
<dbReference type="PANTHER" id="PTHR43471">
    <property type="entry name" value="ABC TRANSPORTER PERMEASE"/>
    <property type="match status" value="1"/>
</dbReference>
<evidence type="ECO:0000313" key="2">
    <source>
        <dbReference type="EMBL" id="MFD2256432.1"/>
    </source>
</evidence>
<name>A0ABW5D5V3_9BACT</name>
<feature type="transmembrane region" description="Helical" evidence="1">
    <location>
        <begin position="268"/>
        <end position="295"/>
    </location>
</feature>
<dbReference type="Proteomes" id="UP001597375">
    <property type="component" value="Unassembled WGS sequence"/>
</dbReference>
<feature type="transmembrane region" description="Helical" evidence="1">
    <location>
        <begin position="165"/>
        <end position="183"/>
    </location>
</feature>